<accession>A0A2N7W559</accession>
<proteinExistence type="predicted"/>
<organism evidence="1 4">
    <name type="scientific">Paraburkholderia rhynchosiae</name>
    <dbReference type="NCBI Taxonomy" id="487049"/>
    <lineage>
        <taxon>Bacteria</taxon>
        <taxon>Pseudomonadati</taxon>
        <taxon>Pseudomonadota</taxon>
        <taxon>Betaproteobacteria</taxon>
        <taxon>Burkholderiales</taxon>
        <taxon>Burkholderiaceae</taxon>
        <taxon>Paraburkholderia</taxon>
    </lineage>
</organism>
<dbReference type="Proteomes" id="UP000494205">
    <property type="component" value="Unassembled WGS sequence"/>
</dbReference>
<sequence length="88" mass="9855">MAVDMIQKDGGPQWFDKFLPPDRMIVRTFNKRWPTCATTRAASGFPKLVQKGDSWDWAGPCKPCEAEKGGDGQIAQGRRCNQLQFALP</sequence>
<dbReference type="EMBL" id="CADIJZ010000033">
    <property type="protein sequence ID" value="CAB3735562.1"/>
    <property type="molecule type" value="Genomic_DNA"/>
</dbReference>
<dbReference type="Proteomes" id="UP000235659">
    <property type="component" value="Unassembled WGS sequence"/>
</dbReference>
<reference evidence="1 4" key="2">
    <citation type="submission" date="2020-04" db="EMBL/GenBank/DDBJ databases">
        <authorList>
            <person name="De Canck E."/>
        </authorList>
    </citation>
    <scope>NUCLEOTIDE SEQUENCE [LARGE SCALE GENOMIC DNA]</scope>
    <source>
        <strain evidence="1 4">LMG 27174</strain>
    </source>
</reference>
<dbReference type="EMBL" id="PNXY01000034">
    <property type="protein sequence ID" value="PMS24534.1"/>
    <property type="molecule type" value="Genomic_DNA"/>
</dbReference>
<evidence type="ECO:0000313" key="3">
    <source>
        <dbReference type="Proteomes" id="UP000235659"/>
    </source>
</evidence>
<evidence type="ECO:0000313" key="2">
    <source>
        <dbReference type="EMBL" id="PMS24534.1"/>
    </source>
</evidence>
<evidence type="ECO:0000313" key="4">
    <source>
        <dbReference type="Proteomes" id="UP000494205"/>
    </source>
</evidence>
<evidence type="ECO:0000313" key="1">
    <source>
        <dbReference type="EMBL" id="CAB3735562.1"/>
    </source>
</evidence>
<reference evidence="2 3" key="1">
    <citation type="submission" date="2018-01" db="EMBL/GenBank/DDBJ databases">
        <title>Whole genome analyses suggest that Burkholderia sensu lato contains two further novel genera in the rhizoxinica-symbiotica group Mycetohabitans gen. nov., and Trinickia gen. nov.: implications for the evolution of diazotrophy and nodulation in the Burkholderiaceae.</title>
        <authorList>
            <person name="Estrada-de los Santos P."/>
            <person name="Palmer M."/>
            <person name="Chavez-Ramirez B."/>
            <person name="Beukes C."/>
            <person name="Steenkamp E.T."/>
            <person name="Hirsch A.M."/>
            <person name="Manyaka P."/>
            <person name="Maluk M."/>
            <person name="Lafos M."/>
            <person name="Crook M."/>
            <person name="Gross E."/>
            <person name="Simon M.F."/>
            <person name="Bueno dos Reis Junior F."/>
            <person name="Poole P.S."/>
            <person name="Venter S.N."/>
            <person name="James E.K."/>
        </authorList>
    </citation>
    <scope>NUCLEOTIDE SEQUENCE [LARGE SCALE GENOMIC DNA]</scope>
    <source>
        <strain evidence="2 3">WSM 3937</strain>
    </source>
</reference>
<gene>
    <name evidence="2" type="ORF">C0Z16_30975</name>
    <name evidence="1" type="ORF">LMG27174_06215</name>
</gene>
<name>A0A2N7W559_9BURK</name>
<protein>
    <submittedName>
        <fullName evidence="1">Uncharacterized protein</fullName>
    </submittedName>
</protein>
<dbReference type="AlphaFoldDB" id="A0A2N7W559"/>
<keyword evidence="3" id="KW-1185">Reference proteome</keyword>